<keyword evidence="2" id="KW-1185">Reference proteome</keyword>
<dbReference type="AlphaFoldDB" id="A0A0D2HT05"/>
<name>A0A0D2HT05_CLAB1</name>
<protein>
    <submittedName>
        <fullName evidence="1">Uncharacterized protein</fullName>
    </submittedName>
</protein>
<proteinExistence type="predicted"/>
<dbReference type="OrthoDB" id="7772923at2759"/>
<dbReference type="RefSeq" id="XP_016620649.1">
    <property type="nucleotide sequence ID" value="XM_016763036.1"/>
</dbReference>
<dbReference type="VEuPathDB" id="FungiDB:Z519_05295"/>
<sequence>MERDGLLSTLIFVLSKVYWGDFFTHLDGFQGVTVNELSIHILRDYVPDFKLFTSAVAKGGKTTLCSGKIKHVRSTFVESFECLKGLVLPEQVKNVKMAMGSPHWFHFRRVVRTLLTSTLVMLNTTTMSQQLIKRNWKHSMLQACGIFRSMI</sequence>
<dbReference type="HOGENOM" id="CLU_1731262_0_0_1"/>
<dbReference type="PANTHER" id="PTHR43844:SF2">
    <property type="entry name" value="SYNTHASE, VITAMIN-B12 INDEPENDENT, PUTATIVE (AFU_ORTHOLOGUE AFUA_3G12060)-RELATED"/>
    <property type="match status" value="1"/>
</dbReference>
<dbReference type="GeneID" id="27698223"/>
<gene>
    <name evidence="1" type="ORF">Z519_05295</name>
</gene>
<reference evidence="1" key="1">
    <citation type="submission" date="2015-01" db="EMBL/GenBank/DDBJ databases">
        <title>The Genome Sequence of Cladophialophora bantiana CBS 173.52.</title>
        <authorList>
            <consortium name="The Broad Institute Genomics Platform"/>
            <person name="Cuomo C."/>
            <person name="de Hoog S."/>
            <person name="Gorbushina A."/>
            <person name="Stielow B."/>
            <person name="Teixiera M."/>
            <person name="Abouelleil A."/>
            <person name="Chapman S.B."/>
            <person name="Priest M."/>
            <person name="Young S.K."/>
            <person name="Wortman J."/>
            <person name="Nusbaum C."/>
            <person name="Birren B."/>
        </authorList>
    </citation>
    <scope>NUCLEOTIDE SEQUENCE [LARGE SCALE GENOMIC DNA]</scope>
    <source>
        <strain evidence="1">CBS 173.52</strain>
    </source>
</reference>
<accession>A0A0D2HT05</accession>
<evidence type="ECO:0000313" key="2">
    <source>
        <dbReference type="Proteomes" id="UP000053789"/>
    </source>
</evidence>
<organism evidence="1 2">
    <name type="scientific">Cladophialophora bantiana (strain ATCC 10958 / CBS 173.52 / CDC B-1940 / NIH 8579)</name>
    <name type="common">Xylohypha bantiana</name>
    <dbReference type="NCBI Taxonomy" id="1442370"/>
    <lineage>
        <taxon>Eukaryota</taxon>
        <taxon>Fungi</taxon>
        <taxon>Dikarya</taxon>
        <taxon>Ascomycota</taxon>
        <taxon>Pezizomycotina</taxon>
        <taxon>Eurotiomycetes</taxon>
        <taxon>Chaetothyriomycetidae</taxon>
        <taxon>Chaetothyriales</taxon>
        <taxon>Herpotrichiellaceae</taxon>
        <taxon>Cladophialophora</taxon>
    </lineage>
</organism>
<dbReference type="PANTHER" id="PTHR43844">
    <property type="entry name" value="METHIONINE SYNTHASE"/>
    <property type="match status" value="1"/>
</dbReference>
<dbReference type="EMBL" id="KN846986">
    <property type="protein sequence ID" value="KIW93980.1"/>
    <property type="molecule type" value="Genomic_DNA"/>
</dbReference>
<dbReference type="Proteomes" id="UP000053789">
    <property type="component" value="Unassembled WGS sequence"/>
</dbReference>
<evidence type="ECO:0000313" key="1">
    <source>
        <dbReference type="EMBL" id="KIW93980.1"/>
    </source>
</evidence>